<sequence>MSDSEFQHKSSRKDELESFFTEPTKDNLLQIFDADGEYGFLDFKRQWTKNEDSDDIDNSWYAKQILGFTNAGGGLIVVGVDEGDEDDDLEAVGVSEPLDDAEFRQKVDSYLPDEAISLYELETYRYNSEVRDERVRGKTFQIVAISGAGRRKPIVSAHESDSIDNGFIYTRRKSSTEVANHGEVQQMIADRVEGMNVELEDDFSQLRTLYDELDNATGSNMIDMLMKDLDSSSFLFSDSEHNGESYLDFIESVTSKKKKQIEMKLNVDSIE</sequence>
<dbReference type="InterPro" id="IPR038461">
    <property type="entry name" value="Schlafen_AlbA_2_dom_sf"/>
</dbReference>
<comment type="caution">
    <text evidence="2">The sequence shown here is derived from an EMBL/GenBank/DDBJ whole genome shotgun (WGS) entry which is preliminary data.</text>
</comment>
<dbReference type="EMBL" id="JBHSWU010000046">
    <property type="protein sequence ID" value="MFC6723780.1"/>
    <property type="molecule type" value="Genomic_DNA"/>
</dbReference>
<gene>
    <name evidence="2" type="ORF">ACFQE1_05180</name>
</gene>
<keyword evidence="3" id="KW-1185">Reference proteome</keyword>
<organism evidence="2 3">
    <name type="scientific">Halobium palmae</name>
    <dbReference type="NCBI Taxonomy" id="1776492"/>
    <lineage>
        <taxon>Archaea</taxon>
        <taxon>Methanobacteriati</taxon>
        <taxon>Methanobacteriota</taxon>
        <taxon>Stenosarchaea group</taxon>
        <taxon>Halobacteria</taxon>
        <taxon>Halobacteriales</taxon>
        <taxon>Haloferacaceae</taxon>
        <taxon>Halobium</taxon>
    </lineage>
</organism>
<proteinExistence type="predicted"/>
<accession>A0ABD5RWE4</accession>
<evidence type="ECO:0000313" key="3">
    <source>
        <dbReference type="Proteomes" id="UP001596328"/>
    </source>
</evidence>
<protein>
    <submittedName>
        <fullName evidence="2">RNA-binding domain-containing protein</fullName>
    </submittedName>
</protein>
<dbReference type="Gene3D" id="3.30.950.30">
    <property type="entry name" value="Schlafen, AAA domain"/>
    <property type="match status" value="1"/>
</dbReference>
<evidence type="ECO:0000313" key="2">
    <source>
        <dbReference type="EMBL" id="MFC6723780.1"/>
    </source>
</evidence>
<dbReference type="AlphaFoldDB" id="A0ABD5RWE4"/>
<dbReference type="Proteomes" id="UP001596328">
    <property type="component" value="Unassembled WGS sequence"/>
</dbReference>
<reference evidence="2 3" key="1">
    <citation type="journal article" date="2019" name="Int. J. Syst. Evol. Microbiol.">
        <title>The Global Catalogue of Microorganisms (GCM) 10K type strain sequencing project: providing services to taxonomists for standard genome sequencing and annotation.</title>
        <authorList>
            <consortium name="The Broad Institute Genomics Platform"/>
            <consortium name="The Broad Institute Genome Sequencing Center for Infectious Disease"/>
            <person name="Wu L."/>
            <person name="Ma J."/>
        </authorList>
    </citation>
    <scope>NUCLEOTIDE SEQUENCE [LARGE SCALE GENOMIC DNA]</scope>
    <source>
        <strain evidence="2 3">NBRC 111368</strain>
    </source>
</reference>
<name>A0ABD5RWE4_9EURY</name>
<evidence type="ECO:0000259" key="1">
    <source>
        <dbReference type="Pfam" id="PF04326"/>
    </source>
</evidence>
<dbReference type="InterPro" id="IPR007421">
    <property type="entry name" value="Schlafen_AlbA_2_dom"/>
</dbReference>
<feature type="domain" description="Schlafen AlbA-2" evidence="1">
    <location>
        <begin position="37"/>
        <end position="179"/>
    </location>
</feature>
<dbReference type="Pfam" id="PF04326">
    <property type="entry name" value="SLFN_AlbA_2"/>
    <property type="match status" value="1"/>
</dbReference>